<keyword evidence="1" id="KW-0812">Transmembrane</keyword>
<evidence type="ECO:0000256" key="1">
    <source>
        <dbReference type="SAM" id="Phobius"/>
    </source>
</evidence>
<name>A0ABY8FPI9_9SPHN</name>
<gene>
    <name evidence="3" type="ORF">P7228_13095</name>
</gene>
<reference evidence="3 4" key="1">
    <citation type="submission" date="2023-03" db="EMBL/GenBank/DDBJ databases">
        <title>Altererythrobacter sp. CAU 1644 isolated from sand.</title>
        <authorList>
            <person name="Kim W."/>
        </authorList>
    </citation>
    <scope>NUCLEOTIDE SEQUENCE [LARGE SCALE GENOMIC DNA]</scope>
    <source>
        <strain evidence="3 4">CAU 1644</strain>
    </source>
</reference>
<dbReference type="InterPro" id="IPR009683">
    <property type="entry name" value="Extensin-like_C"/>
</dbReference>
<feature type="transmembrane region" description="Helical" evidence="1">
    <location>
        <begin position="21"/>
        <end position="38"/>
    </location>
</feature>
<dbReference type="EMBL" id="CP121106">
    <property type="protein sequence ID" value="WFL76920.1"/>
    <property type="molecule type" value="Genomic_DNA"/>
</dbReference>
<keyword evidence="1" id="KW-0472">Membrane</keyword>
<dbReference type="Pfam" id="PF06904">
    <property type="entry name" value="Extensin-like_C"/>
    <property type="match status" value="1"/>
</dbReference>
<proteinExistence type="predicted"/>
<protein>
    <submittedName>
        <fullName evidence="3">Extensin family protein</fullName>
    </submittedName>
</protein>
<evidence type="ECO:0000313" key="3">
    <source>
        <dbReference type="EMBL" id="WFL76920.1"/>
    </source>
</evidence>
<accession>A0ABY8FPI9</accession>
<organism evidence="3 4">
    <name type="scientific">Altererythrobacter arenosus</name>
    <dbReference type="NCBI Taxonomy" id="3032592"/>
    <lineage>
        <taxon>Bacteria</taxon>
        <taxon>Pseudomonadati</taxon>
        <taxon>Pseudomonadota</taxon>
        <taxon>Alphaproteobacteria</taxon>
        <taxon>Sphingomonadales</taxon>
        <taxon>Erythrobacteraceae</taxon>
        <taxon>Altererythrobacter</taxon>
    </lineage>
</organism>
<dbReference type="Proteomes" id="UP001215827">
    <property type="component" value="Chromosome"/>
</dbReference>
<keyword evidence="4" id="KW-1185">Reference proteome</keyword>
<sequence>MAQFPFDLSKRAGRLATDRKVIGWFIVLTLLFAGYTWLQKHPEHNPLAPLDLRDPPGVATNFKIMGLVRDRAECRATLERSEVAFRQLTPTGEGSCALIDRTVMSAAPLSPGGAAMTCPVGAGLKFWLDHGVQEAAVTHLGSHVVQIDHLGTNSCRRVNGSNTGPWSEHATGNAIDIAGFVLADGRRITVKGDWGNDARGEFLKAARDTACNSFTTVLSPEYNAQHADHFHLDQGTRWAQVCR</sequence>
<keyword evidence="1" id="KW-1133">Transmembrane helix</keyword>
<evidence type="ECO:0000259" key="2">
    <source>
        <dbReference type="Pfam" id="PF06904"/>
    </source>
</evidence>
<evidence type="ECO:0000313" key="4">
    <source>
        <dbReference type="Proteomes" id="UP001215827"/>
    </source>
</evidence>
<feature type="domain" description="Extensin-like C-terminal" evidence="2">
    <location>
        <begin position="73"/>
        <end position="243"/>
    </location>
</feature>
<dbReference type="RefSeq" id="WP_278015679.1">
    <property type="nucleotide sequence ID" value="NZ_CP121106.1"/>
</dbReference>